<dbReference type="CDD" id="cd08010">
    <property type="entry name" value="MltG_like"/>
    <property type="match status" value="1"/>
</dbReference>
<keyword evidence="6 7" id="KW-0961">Cell wall biogenesis/degradation</keyword>
<keyword evidence="7" id="KW-0997">Cell inner membrane</keyword>
<evidence type="ECO:0000256" key="3">
    <source>
        <dbReference type="ARBA" id="ARBA00022989"/>
    </source>
</evidence>
<dbReference type="EC" id="4.2.2.29" evidence="7"/>
<protein>
    <recommendedName>
        <fullName evidence="7">Endolytic murein transglycosylase</fullName>
        <ecNumber evidence="7">4.2.2.29</ecNumber>
    </recommendedName>
    <alternativeName>
        <fullName evidence="7">Peptidoglycan lytic transglycosylase</fullName>
    </alternativeName>
    <alternativeName>
        <fullName evidence="7">Peptidoglycan polymerization terminase</fullName>
    </alternativeName>
</protein>
<dbReference type="Pfam" id="PF02618">
    <property type="entry name" value="YceG"/>
    <property type="match status" value="1"/>
</dbReference>
<keyword evidence="4 7" id="KW-0472">Membrane</keyword>
<evidence type="ECO:0000313" key="8">
    <source>
        <dbReference type="EMBL" id="MDR5895835.1"/>
    </source>
</evidence>
<keyword evidence="2 7" id="KW-0812">Transmembrane</keyword>
<comment type="similarity">
    <text evidence="7">Belongs to the transglycosylase MltG family.</text>
</comment>
<dbReference type="Gene3D" id="3.30.160.60">
    <property type="entry name" value="Classic Zinc Finger"/>
    <property type="match status" value="1"/>
</dbReference>
<dbReference type="HAMAP" id="MF_02065">
    <property type="entry name" value="MltG"/>
    <property type="match status" value="1"/>
</dbReference>
<reference evidence="8 9" key="1">
    <citation type="submission" date="2023-04" db="EMBL/GenBank/DDBJ databases">
        <title>A long-awaited taxogenomic arrangement of the family Halomonadaceae.</title>
        <authorList>
            <person name="De La Haba R."/>
            <person name="Chuvochina M."/>
            <person name="Wittouck S."/>
            <person name="Arahal D.R."/>
            <person name="Sanchez-Porro C."/>
            <person name="Hugenholtz P."/>
            <person name="Ventosa A."/>
        </authorList>
    </citation>
    <scope>NUCLEOTIDE SEQUENCE [LARGE SCALE GENOMIC DNA]</scope>
    <source>
        <strain evidence="8 9">DSM 22428</strain>
    </source>
</reference>
<evidence type="ECO:0000256" key="4">
    <source>
        <dbReference type="ARBA" id="ARBA00023136"/>
    </source>
</evidence>
<dbReference type="EMBL" id="JARWAO010000003">
    <property type="protein sequence ID" value="MDR5895835.1"/>
    <property type="molecule type" value="Genomic_DNA"/>
</dbReference>
<evidence type="ECO:0000256" key="2">
    <source>
        <dbReference type="ARBA" id="ARBA00022692"/>
    </source>
</evidence>
<gene>
    <name evidence="7 8" type="primary">mltG</name>
    <name evidence="8" type="ORF">QC825_07095</name>
</gene>
<keyword evidence="1 7" id="KW-1003">Cell membrane</keyword>
<comment type="caution">
    <text evidence="8">The sequence shown here is derived from an EMBL/GenBank/DDBJ whole genome shotgun (WGS) entry which is preliminary data.</text>
</comment>
<evidence type="ECO:0000256" key="5">
    <source>
        <dbReference type="ARBA" id="ARBA00023239"/>
    </source>
</evidence>
<comment type="function">
    <text evidence="7">Functions as a peptidoglycan terminase that cleaves nascent peptidoglycan strands endolytically to terminate their elongation.</text>
</comment>
<comment type="catalytic activity">
    <reaction evidence="7">
        <text>a peptidoglycan chain = a peptidoglycan chain with N-acetyl-1,6-anhydromuramyl-[peptide] at the reducing end + a peptidoglycan chain with N-acetylglucosamine at the non-reducing end.</text>
        <dbReference type="EC" id="4.2.2.29"/>
    </reaction>
</comment>
<name>A0ABU1GUX4_9GAMM</name>
<dbReference type="PANTHER" id="PTHR30518">
    <property type="entry name" value="ENDOLYTIC MUREIN TRANSGLYCOSYLASE"/>
    <property type="match status" value="1"/>
</dbReference>
<organism evidence="8 9">
    <name type="scientific">Larsenimonas suaedae</name>
    <dbReference type="NCBI Taxonomy" id="1851019"/>
    <lineage>
        <taxon>Bacteria</taxon>
        <taxon>Pseudomonadati</taxon>
        <taxon>Pseudomonadota</taxon>
        <taxon>Gammaproteobacteria</taxon>
        <taxon>Oceanospirillales</taxon>
        <taxon>Halomonadaceae</taxon>
        <taxon>Larsenimonas</taxon>
    </lineage>
</organism>
<dbReference type="InterPro" id="IPR003770">
    <property type="entry name" value="MLTG-like"/>
</dbReference>
<dbReference type="Gene3D" id="3.30.1490.480">
    <property type="entry name" value="Endolytic murein transglycosylase"/>
    <property type="match status" value="1"/>
</dbReference>
<keyword evidence="5 7" id="KW-0456">Lyase</keyword>
<keyword evidence="9" id="KW-1185">Reference proteome</keyword>
<evidence type="ECO:0000313" key="9">
    <source>
        <dbReference type="Proteomes" id="UP001269375"/>
    </source>
</evidence>
<dbReference type="Proteomes" id="UP001269375">
    <property type="component" value="Unassembled WGS sequence"/>
</dbReference>
<feature type="site" description="Important for catalytic activity" evidence="7">
    <location>
        <position position="218"/>
    </location>
</feature>
<evidence type="ECO:0000256" key="7">
    <source>
        <dbReference type="HAMAP-Rule" id="MF_02065"/>
    </source>
</evidence>
<dbReference type="NCBIfam" id="TIGR00247">
    <property type="entry name" value="endolytic transglycosylase MltG"/>
    <property type="match status" value="1"/>
</dbReference>
<sequence length="334" mass="37415">MKRIITFIVVLILLCGAALGGGYAYWRHTLASPVALSSPAVFEVERGEGARQVLERLQSANIISAQWPYKVLGVLEPERLRQLKAGEFRIDPDMTGYEMLERLSSNEVVTYRFTVPEGWTFSNMRAHIDALDKLDHSTKELSNEALMAKLGHEGIDPEGRFFPSTYQYHKGTSDLRLYRAAFERMTSTLDQAWAERDENLPLESPYQALILASLIEKETGAPEERREIAGVFVRRLEKGMRLQTDPTVIYGLGKSYDGNITRADLETATAYNTYVIHGLPPTPIALPGKAAIDAAVHPAPGTALYFVARGEGRHYFSDTLAEHNRAVRKYLLNK</sequence>
<evidence type="ECO:0000256" key="1">
    <source>
        <dbReference type="ARBA" id="ARBA00022475"/>
    </source>
</evidence>
<keyword evidence="3 7" id="KW-1133">Transmembrane helix</keyword>
<proteinExistence type="inferred from homology"/>
<evidence type="ECO:0000256" key="6">
    <source>
        <dbReference type="ARBA" id="ARBA00023316"/>
    </source>
</evidence>
<dbReference type="RefSeq" id="WP_251589701.1">
    <property type="nucleotide sequence ID" value="NZ_JAMLJI010000001.1"/>
</dbReference>
<dbReference type="PANTHER" id="PTHR30518:SF2">
    <property type="entry name" value="ENDOLYTIC MUREIN TRANSGLYCOSYLASE"/>
    <property type="match status" value="1"/>
</dbReference>
<accession>A0ABU1GUX4</accession>